<dbReference type="EnsemblPlants" id="Pp3c5_1030V3.1">
    <property type="protein sequence ID" value="Pp3c5_1030V3.1"/>
    <property type="gene ID" value="Pp3c5_1030"/>
</dbReference>
<reference evidence="1 3" key="1">
    <citation type="journal article" date="2008" name="Science">
        <title>The Physcomitrella genome reveals evolutionary insights into the conquest of land by plants.</title>
        <authorList>
            <person name="Rensing S."/>
            <person name="Lang D."/>
            <person name="Zimmer A."/>
            <person name="Terry A."/>
            <person name="Salamov A."/>
            <person name="Shapiro H."/>
            <person name="Nishiyama T."/>
            <person name="Perroud P.-F."/>
            <person name="Lindquist E."/>
            <person name="Kamisugi Y."/>
            <person name="Tanahashi T."/>
            <person name="Sakakibara K."/>
            <person name="Fujita T."/>
            <person name="Oishi K."/>
            <person name="Shin-I T."/>
            <person name="Kuroki Y."/>
            <person name="Toyoda A."/>
            <person name="Suzuki Y."/>
            <person name="Hashimoto A."/>
            <person name="Yamaguchi K."/>
            <person name="Sugano A."/>
            <person name="Kohara Y."/>
            <person name="Fujiyama A."/>
            <person name="Anterola A."/>
            <person name="Aoki S."/>
            <person name="Ashton N."/>
            <person name="Barbazuk W.B."/>
            <person name="Barker E."/>
            <person name="Bennetzen J."/>
            <person name="Bezanilla M."/>
            <person name="Blankenship R."/>
            <person name="Cho S.H."/>
            <person name="Dutcher S."/>
            <person name="Estelle M."/>
            <person name="Fawcett J.A."/>
            <person name="Gundlach H."/>
            <person name="Hanada K."/>
            <person name="Heyl A."/>
            <person name="Hicks K.A."/>
            <person name="Hugh J."/>
            <person name="Lohr M."/>
            <person name="Mayer K."/>
            <person name="Melkozernov A."/>
            <person name="Murata T."/>
            <person name="Nelson D."/>
            <person name="Pils B."/>
            <person name="Prigge M."/>
            <person name="Reiss B."/>
            <person name="Renner T."/>
            <person name="Rombauts S."/>
            <person name="Rushton P."/>
            <person name="Sanderfoot A."/>
            <person name="Schween G."/>
            <person name="Shiu S.-H."/>
            <person name="Stueber K."/>
            <person name="Theodoulou F.L."/>
            <person name="Tu H."/>
            <person name="Van de Peer Y."/>
            <person name="Verrier P.J."/>
            <person name="Waters E."/>
            <person name="Wood A."/>
            <person name="Yang L."/>
            <person name="Cove D."/>
            <person name="Cuming A."/>
            <person name="Hasebe M."/>
            <person name="Lucas S."/>
            <person name="Mishler D.B."/>
            <person name="Reski R."/>
            <person name="Grigoriev I."/>
            <person name="Quatrano R.S."/>
            <person name="Boore J.L."/>
        </authorList>
    </citation>
    <scope>NUCLEOTIDE SEQUENCE [LARGE SCALE GENOMIC DNA]</scope>
    <source>
        <strain evidence="2 3">cv. Gransden 2004</strain>
    </source>
</reference>
<dbReference type="Gramene" id="Pp3c5_1030V3.1">
    <property type="protein sequence ID" value="Pp3c5_1030V3.1"/>
    <property type="gene ID" value="Pp3c5_1030"/>
</dbReference>
<dbReference type="Proteomes" id="UP000006727">
    <property type="component" value="Chromosome 5"/>
</dbReference>
<evidence type="ECO:0000313" key="3">
    <source>
        <dbReference type="Proteomes" id="UP000006727"/>
    </source>
</evidence>
<name>A0A2K1KHY4_PHYPA</name>
<organism evidence="1">
    <name type="scientific">Physcomitrium patens</name>
    <name type="common">Spreading-leaved earth moss</name>
    <name type="synonym">Physcomitrella patens</name>
    <dbReference type="NCBI Taxonomy" id="3218"/>
    <lineage>
        <taxon>Eukaryota</taxon>
        <taxon>Viridiplantae</taxon>
        <taxon>Streptophyta</taxon>
        <taxon>Embryophyta</taxon>
        <taxon>Bryophyta</taxon>
        <taxon>Bryophytina</taxon>
        <taxon>Bryopsida</taxon>
        <taxon>Funariidae</taxon>
        <taxon>Funariales</taxon>
        <taxon>Funariaceae</taxon>
        <taxon>Physcomitrium</taxon>
    </lineage>
</organism>
<dbReference type="AlphaFoldDB" id="A0A2K1KHY4"/>
<evidence type="ECO:0000313" key="1">
    <source>
        <dbReference type="EMBL" id="PNR53394.1"/>
    </source>
</evidence>
<dbReference type="EMBL" id="ABEU02000005">
    <property type="protein sequence ID" value="PNR53394.1"/>
    <property type="molecule type" value="Genomic_DNA"/>
</dbReference>
<protein>
    <submittedName>
        <fullName evidence="1 2">Uncharacterized protein</fullName>
    </submittedName>
</protein>
<accession>A0A2K1KHY4</accession>
<reference evidence="2" key="3">
    <citation type="submission" date="2020-12" db="UniProtKB">
        <authorList>
            <consortium name="EnsemblPlants"/>
        </authorList>
    </citation>
    <scope>IDENTIFICATION</scope>
</reference>
<dbReference type="Gramene" id="Pp3c5_1030V3.2">
    <property type="protein sequence ID" value="Pp3c5_1030V3.2"/>
    <property type="gene ID" value="Pp3c5_1030"/>
</dbReference>
<proteinExistence type="predicted"/>
<gene>
    <name evidence="1" type="ORF">PHYPA_007069</name>
</gene>
<evidence type="ECO:0000313" key="2">
    <source>
        <dbReference type="EnsemblPlants" id="Pp3c5_1030V3.1"/>
    </source>
</evidence>
<reference evidence="1 3" key="2">
    <citation type="journal article" date="2018" name="Plant J.">
        <title>The Physcomitrella patens chromosome-scale assembly reveals moss genome structure and evolution.</title>
        <authorList>
            <person name="Lang D."/>
            <person name="Ullrich K.K."/>
            <person name="Murat F."/>
            <person name="Fuchs J."/>
            <person name="Jenkins J."/>
            <person name="Haas F.B."/>
            <person name="Piednoel M."/>
            <person name="Gundlach H."/>
            <person name="Van Bel M."/>
            <person name="Meyberg R."/>
            <person name="Vives C."/>
            <person name="Morata J."/>
            <person name="Symeonidi A."/>
            <person name="Hiss M."/>
            <person name="Muchero W."/>
            <person name="Kamisugi Y."/>
            <person name="Saleh O."/>
            <person name="Blanc G."/>
            <person name="Decker E.L."/>
            <person name="van Gessel N."/>
            <person name="Grimwood J."/>
            <person name="Hayes R.D."/>
            <person name="Graham S.W."/>
            <person name="Gunter L.E."/>
            <person name="McDaniel S.F."/>
            <person name="Hoernstein S.N.W."/>
            <person name="Larsson A."/>
            <person name="Li F.W."/>
            <person name="Perroud P.F."/>
            <person name="Phillips J."/>
            <person name="Ranjan P."/>
            <person name="Rokshar D.S."/>
            <person name="Rothfels C.J."/>
            <person name="Schneider L."/>
            <person name="Shu S."/>
            <person name="Stevenson D.W."/>
            <person name="Thummler F."/>
            <person name="Tillich M."/>
            <person name="Villarreal Aguilar J.C."/>
            <person name="Widiez T."/>
            <person name="Wong G.K."/>
            <person name="Wymore A."/>
            <person name="Zhang Y."/>
            <person name="Zimmer A.D."/>
            <person name="Quatrano R.S."/>
            <person name="Mayer K.F.X."/>
            <person name="Goodstein D."/>
            <person name="Casacuberta J.M."/>
            <person name="Vandepoele K."/>
            <person name="Reski R."/>
            <person name="Cuming A.C."/>
            <person name="Tuskan G.A."/>
            <person name="Maumus F."/>
            <person name="Salse J."/>
            <person name="Schmutz J."/>
            <person name="Rensing S.A."/>
        </authorList>
    </citation>
    <scope>NUCLEOTIDE SEQUENCE [LARGE SCALE GENOMIC DNA]</scope>
    <source>
        <strain evidence="2 3">cv. Gransden 2004</strain>
    </source>
</reference>
<dbReference type="EnsemblPlants" id="Pp3c5_1030V3.2">
    <property type="protein sequence ID" value="Pp3c5_1030V3.2"/>
    <property type="gene ID" value="Pp3c5_1030"/>
</dbReference>
<sequence>MDRVWLFPLDMRWKSWYLEYIEHELQIFYGDIGLKFRGRSGVTVDLGQLVTRIAHRLPLCEIYRLRIGLTEGIMSFWWNDHRSPWEEKPVCGVERWKSLKQGHKP</sequence>
<dbReference type="InParanoid" id="A0A2K1KHY4"/>
<keyword evidence="3" id="KW-1185">Reference proteome</keyword>